<feature type="compositionally biased region" description="Polar residues" evidence="1">
    <location>
        <begin position="387"/>
        <end position="403"/>
    </location>
</feature>
<feature type="compositionally biased region" description="Low complexity" evidence="1">
    <location>
        <begin position="1"/>
        <end position="19"/>
    </location>
</feature>
<name>A0A9P6L8C2_9AGAM</name>
<feature type="compositionally biased region" description="Polar residues" evidence="1">
    <location>
        <begin position="21"/>
        <end position="30"/>
    </location>
</feature>
<sequence length="403" mass="43310">MSAAHPPTQSSSSSSHATAKQVATPTQRPQPTRKLPPTEMLPPPPPQKKILENEVAALSNCFRNAVVNTAQIYRFHHQTRHLGIHQYAPGPPRSLTASLGREIEKFDQLCDALESRLLRAISVLQRDLRREQERLQAALASQPPSKPTSPMVGTLTMPTSPLLVTTGIIDQSPLAVRRQSAVALSSLQRPSIPHKLDLSSLRMNPEDLISLSASGMTSPVTLAPRTARPMTATSELPHDLMAAIASSEAASHPVDIDLTSDSVVEPPSMNLDIDPTLGGSADKPIELDLDMEEMSGIFGPEPPNGGVESLFSPTEGRVKEEEIFPDFSAMENTGRDLFQSIDAATNQNLGHQHATGAGENLFDLAASIDLENIDPSFMMMDDLFKSDPSTSAPSQGTSRGTGD</sequence>
<proteinExistence type="predicted"/>
<comment type="caution">
    <text evidence="2">The sequence shown here is derived from an EMBL/GenBank/DDBJ whole genome shotgun (WGS) entry which is preliminary data.</text>
</comment>
<reference evidence="2" key="1">
    <citation type="journal article" date="2020" name="Nat. Commun.">
        <title>Large-scale genome sequencing of mycorrhizal fungi provides insights into the early evolution of symbiotic traits.</title>
        <authorList>
            <person name="Miyauchi S."/>
            <person name="Kiss E."/>
            <person name="Kuo A."/>
            <person name="Drula E."/>
            <person name="Kohler A."/>
            <person name="Sanchez-Garcia M."/>
            <person name="Morin E."/>
            <person name="Andreopoulos B."/>
            <person name="Barry K.W."/>
            <person name="Bonito G."/>
            <person name="Buee M."/>
            <person name="Carver A."/>
            <person name="Chen C."/>
            <person name="Cichocki N."/>
            <person name="Clum A."/>
            <person name="Culley D."/>
            <person name="Crous P.W."/>
            <person name="Fauchery L."/>
            <person name="Girlanda M."/>
            <person name="Hayes R.D."/>
            <person name="Keri Z."/>
            <person name="LaButti K."/>
            <person name="Lipzen A."/>
            <person name="Lombard V."/>
            <person name="Magnuson J."/>
            <person name="Maillard F."/>
            <person name="Murat C."/>
            <person name="Nolan M."/>
            <person name="Ohm R.A."/>
            <person name="Pangilinan J."/>
            <person name="Pereira M.F."/>
            <person name="Perotto S."/>
            <person name="Peter M."/>
            <person name="Pfister S."/>
            <person name="Riley R."/>
            <person name="Sitrit Y."/>
            <person name="Stielow J.B."/>
            <person name="Szollosi G."/>
            <person name="Zifcakova L."/>
            <person name="Stursova M."/>
            <person name="Spatafora J.W."/>
            <person name="Tedersoo L."/>
            <person name="Vaario L.M."/>
            <person name="Yamada A."/>
            <person name="Yan M."/>
            <person name="Wang P."/>
            <person name="Xu J."/>
            <person name="Bruns T."/>
            <person name="Baldrian P."/>
            <person name="Vilgalys R."/>
            <person name="Dunand C."/>
            <person name="Henrissat B."/>
            <person name="Grigoriev I.V."/>
            <person name="Hibbett D."/>
            <person name="Nagy L.G."/>
            <person name="Martin F.M."/>
        </authorList>
    </citation>
    <scope>NUCLEOTIDE SEQUENCE</scope>
    <source>
        <strain evidence="2">UH-Tt-Lm1</strain>
    </source>
</reference>
<dbReference type="Proteomes" id="UP000736335">
    <property type="component" value="Unassembled WGS sequence"/>
</dbReference>
<reference evidence="2" key="2">
    <citation type="submission" date="2020-11" db="EMBL/GenBank/DDBJ databases">
        <authorList>
            <consortium name="DOE Joint Genome Institute"/>
            <person name="Kuo A."/>
            <person name="Miyauchi S."/>
            <person name="Kiss E."/>
            <person name="Drula E."/>
            <person name="Kohler A."/>
            <person name="Sanchez-Garcia M."/>
            <person name="Andreopoulos B."/>
            <person name="Barry K.W."/>
            <person name="Bonito G."/>
            <person name="Buee M."/>
            <person name="Carver A."/>
            <person name="Chen C."/>
            <person name="Cichocki N."/>
            <person name="Clum A."/>
            <person name="Culley D."/>
            <person name="Crous P.W."/>
            <person name="Fauchery L."/>
            <person name="Girlanda M."/>
            <person name="Hayes R."/>
            <person name="Keri Z."/>
            <person name="Labutti K."/>
            <person name="Lipzen A."/>
            <person name="Lombard V."/>
            <person name="Magnuson J."/>
            <person name="Maillard F."/>
            <person name="Morin E."/>
            <person name="Murat C."/>
            <person name="Nolan M."/>
            <person name="Ohm R."/>
            <person name="Pangilinan J."/>
            <person name="Pereira M."/>
            <person name="Perotto S."/>
            <person name="Peter M."/>
            <person name="Riley R."/>
            <person name="Sitrit Y."/>
            <person name="Stielow B."/>
            <person name="Szollosi G."/>
            <person name="Zifcakova L."/>
            <person name="Stursova M."/>
            <person name="Spatafora J.W."/>
            <person name="Tedersoo L."/>
            <person name="Vaario L.-M."/>
            <person name="Yamada A."/>
            <person name="Yan M."/>
            <person name="Wang P."/>
            <person name="Xu J."/>
            <person name="Bruns T."/>
            <person name="Baldrian P."/>
            <person name="Vilgalys R."/>
            <person name="Henrissat B."/>
            <person name="Grigoriev I.V."/>
            <person name="Hibbett D."/>
            <person name="Nagy L.G."/>
            <person name="Martin F.M."/>
        </authorList>
    </citation>
    <scope>NUCLEOTIDE SEQUENCE</scope>
    <source>
        <strain evidence="2">UH-Tt-Lm1</strain>
    </source>
</reference>
<gene>
    <name evidence="2" type="ORF">BJ322DRAFT_1053160</name>
</gene>
<feature type="region of interest" description="Disordered" evidence="1">
    <location>
        <begin position="384"/>
        <end position="403"/>
    </location>
</feature>
<dbReference type="AlphaFoldDB" id="A0A9P6L8C2"/>
<organism evidence="2 3">
    <name type="scientific">Thelephora terrestris</name>
    <dbReference type="NCBI Taxonomy" id="56493"/>
    <lineage>
        <taxon>Eukaryota</taxon>
        <taxon>Fungi</taxon>
        <taxon>Dikarya</taxon>
        <taxon>Basidiomycota</taxon>
        <taxon>Agaricomycotina</taxon>
        <taxon>Agaricomycetes</taxon>
        <taxon>Thelephorales</taxon>
        <taxon>Thelephoraceae</taxon>
        <taxon>Thelephora</taxon>
    </lineage>
</organism>
<dbReference type="EMBL" id="WIUZ02000005">
    <property type="protein sequence ID" value="KAF9787005.1"/>
    <property type="molecule type" value="Genomic_DNA"/>
</dbReference>
<evidence type="ECO:0000256" key="1">
    <source>
        <dbReference type="SAM" id="MobiDB-lite"/>
    </source>
</evidence>
<evidence type="ECO:0000313" key="3">
    <source>
        <dbReference type="Proteomes" id="UP000736335"/>
    </source>
</evidence>
<evidence type="ECO:0000313" key="2">
    <source>
        <dbReference type="EMBL" id="KAF9787005.1"/>
    </source>
</evidence>
<protein>
    <submittedName>
        <fullName evidence="2">Uncharacterized protein</fullName>
    </submittedName>
</protein>
<keyword evidence="3" id="KW-1185">Reference proteome</keyword>
<dbReference type="OrthoDB" id="3365514at2759"/>
<accession>A0A9P6L8C2</accession>
<feature type="region of interest" description="Disordered" evidence="1">
    <location>
        <begin position="1"/>
        <end position="48"/>
    </location>
</feature>